<protein>
    <submittedName>
        <fullName evidence="1">Uncharacterized protein</fullName>
    </submittedName>
</protein>
<name>A0ACC3BMS6_PYRYE</name>
<keyword evidence="2" id="KW-1185">Reference proteome</keyword>
<organism evidence="1 2">
    <name type="scientific">Pyropia yezoensis</name>
    <name type="common">Susabi-nori</name>
    <name type="synonym">Porphyra yezoensis</name>
    <dbReference type="NCBI Taxonomy" id="2788"/>
    <lineage>
        <taxon>Eukaryota</taxon>
        <taxon>Rhodophyta</taxon>
        <taxon>Bangiophyceae</taxon>
        <taxon>Bangiales</taxon>
        <taxon>Bangiaceae</taxon>
        <taxon>Pyropia</taxon>
    </lineage>
</organism>
<evidence type="ECO:0000313" key="1">
    <source>
        <dbReference type="EMBL" id="KAK1858888.1"/>
    </source>
</evidence>
<sequence>MGSRPPPIPSAAAAFAGGAYASLAAAAATSPAARGRLAAALSARAAAAHIPLPGPDADVRAALRDRGHPVCLFGEDPYDRRERLREYYTPGPPALHTLRLSLLLPTLRRAAARAGAAAAATPAAAAAAEEAALAATRGLALRATVHASLRPLSAIALLPSPPGGDGGGGWDGGVDAAVAVGSWGGDVCLWRLPAATRPIAGAPPDYLHAARVTGLSAGTTASGSGLVATAAADGGVALHRLDDNAGRCRFGSSTPLPSAADPPVAGAVDVALHPAGAVVAATAGPAGVSLYDLSRGVLVATLPGCHVPLGAGGGSGARKVAWHPDGSLSATVGDDGAVRLADARSGRVVLSFPAAHAGASTAIAWSPSGVALASGGADHAVRVWDVRSRQAVVALPAHDGVVSSLRWGGGAAGDVLWSASVDRAVKAWGAARGWALLRGLTTHGDRVLGMDAGRGWLVAACYDKTWAAWGAEEGVGEGGVADVAMEGLQVNGNP</sequence>
<proteinExistence type="predicted"/>
<dbReference type="Proteomes" id="UP000798662">
    <property type="component" value="Chromosome 1"/>
</dbReference>
<gene>
    <name evidence="1" type="ORF">I4F81_001489</name>
</gene>
<comment type="caution">
    <text evidence="1">The sequence shown here is derived from an EMBL/GenBank/DDBJ whole genome shotgun (WGS) entry which is preliminary data.</text>
</comment>
<evidence type="ECO:0000313" key="2">
    <source>
        <dbReference type="Proteomes" id="UP000798662"/>
    </source>
</evidence>
<dbReference type="EMBL" id="CM020618">
    <property type="protein sequence ID" value="KAK1858888.1"/>
    <property type="molecule type" value="Genomic_DNA"/>
</dbReference>
<accession>A0ACC3BMS6</accession>
<reference evidence="1" key="1">
    <citation type="submission" date="2019-11" db="EMBL/GenBank/DDBJ databases">
        <title>Nori genome reveals adaptations in red seaweeds to the harsh intertidal environment.</title>
        <authorList>
            <person name="Wang D."/>
            <person name="Mao Y."/>
        </authorList>
    </citation>
    <scope>NUCLEOTIDE SEQUENCE</scope>
    <source>
        <tissue evidence="1">Gametophyte</tissue>
    </source>
</reference>